<dbReference type="EMBL" id="CAJNOR010000024">
    <property type="protein sequence ID" value="CAF0759290.1"/>
    <property type="molecule type" value="Genomic_DNA"/>
</dbReference>
<dbReference type="GO" id="GO:0016849">
    <property type="term" value="F:phosphorus-oxygen lyase activity"/>
    <property type="evidence" value="ECO:0007669"/>
    <property type="project" value="TreeGrafter"/>
</dbReference>
<dbReference type="PANTHER" id="PTHR10912">
    <property type="entry name" value="ADP-RIBOSYL CYCLASE"/>
    <property type="match status" value="1"/>
</dbReference>
<protein>
    <recommendedName>
        <fullName evidence="11">ADP-ribosyl cyclase/cyclic ADP-ribose hydrolase</fullName>
    </recommendedName>
</protein>
<dbReference type="GO" id="GO:0005886">
    <property type="term" value="C:plasma membrane"/>
    <property type="evidence" value="ECO:0007669"/>
    <property type="project" value="TreeGrafter"/>
</dbReference>
<reference evidence="8" key="1">
    <citation type="submission" date="2021-02" db="EMBL/GenBank/DDBJ databases">
        <authorList>
            <person name="Nowell W R."/>
        </authorList>
    </citation>
    <scope>NUCLEOTIDE SEQUENCE</scope>
</reference>
<dbReference type="EMBL" id="CAJNOJ010000032">
    <property type="protein sequence ID" value="CAF0897085.1"/>
    <property type="molecule type" value="Genomic_DNA"/>
</dbReference>
<name>A0A813PUW4_ADIRI</name>
<proteinExistence type="inferred from homology"/>
<evidence type="ECO:0000256" key="4">
    <source>
        <dbReference type="ARBA" id="ARBA00023027"/>
    </source>
</evidence>
<dbReference type="Proteomes" id="UP000663828">
    <property type="component" value="Unassembled WGS sequence"/>
</dbReference>
<dbReference type="InterPro" id="IPR003193">
    <property type="entry name" value="ADP-ribosyl_cyclase"/>
</dbReference>
<dbReference type="GO" id="GO:0061809">
    <property type="term" value="F:NAD+ nucleosidase activity, cyclic ADP-ribose generating"/>
    <property type="evidence" value="ECO:0007669"/>
    <property type="project" value="InterPro"/>
</dbReference>
<gene>
    <name evidence="9" type="ORF">EDS130_LOCUS9585</name>
    <name evidence="8" type="ORF">XAT740_LOCUS847</name>
</gene>
<evidence type="ECO:0000256" key="2">
    <source>
        <dbReference type="ARBA" id="ARBA00022679"/>
    </source>
</evidence>
<evidence type="ECO:0000256" key="1">
    <source>
        <dbReference type="ARBA" id="ARBA00005406"/>
    </source>
</evidence>
<feature type="signal peptide" evidence="7">
    <location>
        <begin position="1"/>
        <end position="19"/>
    </location>
</feature>
<feature type="transmembrane region" description="Helical" evidence="6">
    <location>
        <begin position="342"/>
        <end position="364"/>
    </location>
</feature>
<sequence>MYARMICMIYLLVLWVSLSKQEPRNIQLKPPNLSGQYRINVSPFEEIANNVQIEARANTGYPCNGTFTKTNGTTCGLKEIMLGRCYEYQYIKRGLYLSNTTDIKNCTELYDLFESEVRYKPYCNMNMSTYSKYFEKALAGVHVINRAIFWSGTYAIAHTYSGHGSNYITLEDTLAANMLDGLMWCGKENDTEGFDYVSCPNNCKDNRWADLAFWGLASRTFAERVSGEIYVVLNGSRTDGRPTYRNGSYFAEFELPYFKRNGSFRVTKINALVLHTPDLPVTEKCGEKSLVFLEKLIRDAQFEYNCVDDPDELIMLMCADSWGARECQVARNSLRQLWDIKLYGTSNAIIHSLSFVVLFCIGVFRQIV</sequence>
<dbReference type="AlphaFoldDB" id="A0A813PUW4"/>
<dbReference type="PANTHER" id="PTHR10912:SF7">
    <property type="entry name" value="ADP-RIBOSYL CYCLASE_CYCLIC ADP-RIBOSE HYDROLASE"/>
    <property type="match status" value="1"/>
</dbReference>
<dbReference type="Pfam" id="PF02267">
    <property type="entry name" value="Rib_hydrolayse"/>
    <property type="match status" value="1"/>
</dbReference>
<evidence type="ECO:0000313" key="8">
    <source>
        <dbReference type="EMBL" id="CAF0759290.1"/>
    </source>
</evidence>
<evidence type="ECO:0000313" key="9">
    <source>
        <dbReference type="EMBL" id="CAF0897085.1"/>
    </source>
</evidence>
<dbReference type="GO" id="GO:0016740">
    <property type="term" value="F:transferase activity"/>
    <property type="evidence" value="ECO:0007669"/>
    <property type="project" value="UniProtKB-KW"/>
</dbReference>
<keyword evidence="5" id="KW-1015">Disulfide bond</keyword>
<dbReference type="Gene3D" id="1.20.82.10">
    <property type="entry name" value="ADP Ribosyl Cyclase, Chain A, domain 1"/>
    <property type="match status" value="1"/>
</dbReference>
<dbReference type="Gene3D" id="3.40.50.720">
    <property type="entry name" value="NAD(P)-binding Rossmann-like Domain"/>
    <property type="match status" value="1"/>
</dbReference>
<keyword evidence="6" id="KW-0472">Membrane</keyword>
<keyword evidence="6" id="KW-0812">Transmembrane</keyword>
<keyword evidence="6" id="KW-1133">Transmembrane helix</keyword>
<keyword evidence="4" id="KW-0520">NAD</keyword>
<accession>A0A813PUW4</accession>
<evidence type="ECO:0000256" key="7">
    <source>
        <dbReference type="SAM" id="SignalP"/>
    </source>
</evidence>
<comment type="caution">
    <text evidence="8">The sequence shown here is derived from an EMBL/GenBank/DDBJ whole genome shotgun (WGS) entry which is preliminary data.</text>
</comment>
<feature type="chain" id="PRO_5035682635" description="ADP-ribosyl cyclase/cyclic ADP-ribose hydrolase" evidence="7">
    <location>
        <begin position="20"/>
        <end position="368"/>
    </location>
</feature>
<dbReference type="Proteomes" id="UP000663852">
    <property type="component" value="Unassembled WGS sequence"/>
</dbReference>
<dbReference type="SUPFAM" id="SSF52309">
    <property type="entry name" value="N-(deoxy)ribosyltransferase-like"/>
    <property type="match status" value="1"/>
</dbReference>
<evidence type="ECO:0000256" key="6">
    <source>
        <dbReference type="SAM" id="Phobius"/>
    </source>
</evidence>
<evidence type="ECO:0000256" key="3">
    <source>
        <dbReference type="ARBA" id="ARBA00022801"/>
    </source>
</evidence>
<comment type="similarity">
    <text evidence="1">Belongs to the ADP-ribosyl cyclase family.</text>
</comment>
<keyword evidence="10" id="KW-1185">Reference proteome</keyword>
<evidence type="ECO:0000313" key="10">
    <source>
        <dbReference type="Proteomes" id="UP000663828"/>
    </source>
</evidence>
<evidence type="ECO:0008006" key="11">
    <source>
        <dbReference type="Google" id="ProtNLM"/>
    </source>
</evidence>
<evidence type="ECO:0000256" key="5">
    <source>
        <dbReference type="ARBA" id="ARBA00023157"/>
    </source>
</evidence>
<keyword evidence="7" id="KW-0732">Signal</keyword>
<organism evidence="8 10">
    <name type="scientific">Adineta ricciae</name>
    <name type="common">Rotifer</name>
    <dbReference type="NCBI Taxonomy" id="249248"/>
    <lineage>
        <taxon>Eukaryota</taxon>
        <taxon>Metazoa</taxon>
        <taxon>Spiralia</taxon>
        <taxon>Gnathifera</taxon>
        <taxon>Rotifera</taxon>
        <taxon>Eurotatoria</taxon>
        <taxon>Bdelloidea</taxon>
        <taxon>Adinetida</taxon>
        <taxon>Adinetidae</taxon>
        <taxon>Adineta</taxon>
    </lineage>
</organism>
<keyword evidence="2" id="KW-0808">Transferase</keyword>
<keyword evidence="3" id="KW-0378">Hydrolase</keyword>
<dbReference type="OrthoDB" id="10028716at2759"/>